<accession>A0A7K1T9V1</accession>
<proteinExistence type="predicted"/>
<dbReference type="EMBL" id="WQKZ01000001">
    <property type="protein sequence ID" value="MVN75187.1"/>
    <property type="molecule type" value="Genomic_DNA"/>
</dbReference>
<dbReference type="Proteomes" id="UP000441336">
    <property type="component" value="Unassembled WGS sequence"/>
</dbReference>
<name>A0A7K1T9V1_9BACT</name>
<keyword evidence="2" id="KW-1185">Reference proteome</keyword>
<evidence type="ECO:0000313" key="1">
    <source>
        <dbReference type="EMBL" id="MVN75187.1"/>
    </source>
</evidence>
<evidence type="ECO:0000313" key="2">
    <source>
        <dbReference type="Proteomes" id="UP000441336"/>
    </source>
</evidence>
<dbReference type="AlphaFoldDB" id="A0A7K1T9V1"/>
<comment type="caution">
    <text evidence="1">The sequence shown here is derived from an EMBL/GenBank/DDBJ whole genome shotgun (WGS) entry which is preliminary data.</text>
</comment>
<gene>
    <name evidence="1" type="ORF">GO988_02505</name>
</gene>
<sequence length="208" mass="23261">MPTITTGHKPLDAVIARVLRGELAAIDGDAGTQACEVSYFGHNLLGLHLSSEMVGASVHASYSSQTLDLCTGQPVYFPNELDTRREAAFQLEANWRLHQQIEEYIEERGPQSKEPLLSEDDVAGLREQEFVLDPEQLAVVDGFVSFPYQVSYELLSDFIAKDYNGRFGPDFTFEELQAYLRPASPLRRLILPKSASLTKRLTPRTLSK</sequence>
<reference evidence="1 2" key="1">
    <citation type="submission" date="2019-12" db="EMBL/GenBank/DDBJ databases">
        <title>Hymenobacter sp. HMF4947 Genome sequencing and assembly.</title>
        <authorList>
            <person name="Kang H."/>
            <person name="Cha I."/>
            <person name="Kim H."/>
            <person name="Joh K."/>
        </authorList>
    </citation>
    <scope>NUCLEOTIDE SEQUENCE [LARGE SCALE GENOMIC DNA]</scope>
    <source>
        <strain evidence="1 2">HMF4947</strain>
    </source>
</reference>
<organism evidence="1 2">
    <name type="scientific">Hymenobacter ginkgonis</name>
    <dbReference type="NCBI Taxonomy" id="2682976"/>
    <lineage>
        <taxon>Bacteria</taxon>
        <taxon>Pseudomonadati</taxon>
        <taxon>Bacteroidota</taxon>
        <taxon>Cytophagia</taxon>
        <taxon>Cytophagales</taxon>
        <taxon>Hymenobacteraceae</taxon>
        <taxon>Hymenobacter</taxon>
    </lineage>
</organism>
<dbReference type="RefSeq" id="WP_157561949.1">
    <property type="nucleotide sequence ID" value="NZ_WQKZ01000001.1"/>
</dbReference>
<protein>
    <submittedName>
        <fullName evidence="1">Uncharacterized protein</fullName>
    </submittedName>
</protein>